<accession>A0ABD3VLI1</accession>
<keyword evidence="2 5" id="KW-0812">Transmembrane</keyword>
<feature type="transmembrane region" description="Helical" evidence="5">
    <location>
        <begin position="272"/>
        <end position="289"/>
    </location>
</feature>
<dbReference type="InterPro" id="IPR037185">
    <property type="entry name" value="EmrE-like"/>
</dbReference>
<sequence length="347" mass="38484">MTLYSSSQRTAYGFIAGVIALYWMVSISLVFFNKHILSGAFGHNDLTIFSAWYQSICAVGFVLFLGAMSKQPNLGIRIPTIDFSLLLSSDMLMLSFSFALSLVFNNLMLKHINVAFYQVARSVTIIFTILMSACMLRKKISFQAGIACLIIITGFVIGIDQEDVSGTLSVFGIIYGVLASFMSAVCGIYFKKVETLLEGESLKLAYFNNLNSVLIFLPLVISSGQVQSVFSSDIAFQPKFWLLLTLTGLLSLSIGWVSALQIKYTSPVTHHISINAKSVTQTLIAVLIYQESKTFLWWLGNGLVIIGVLFYVYAKIQEEKLNQSKETLLMTDSNGYIKGSIKEHPEH</sequence>
<reference evidence="7 8" key="1">
    <citation type="submission" date="2024-11" db="EMBL/GenBank/DDBJ databases">
        <title>Chromosome-level genome assembly of the freshwater bivalve Anodonta woodiana.</title>
        <authorList>
            <person name="Chen X."/>
        </authorList>
    </citation>
    <scope>NUCLEOTIDE SEQUENCE [LARGE SCALE GENOMIC DNA]</scope>
    <source>
        <strain evidence="7">MN2024</strain>
        <tissue evidence="7">Gills</tissue>
    </source>
</reference>
<feature type="transmembrane region" description="Helical" evidence="5">
    <location>
        <begin position="52"/>
        <end position="69"/>
    </location>
</feature>
<name>A0ABD3VLI1_SINWO</name>
<organism evidence="7 8">
    <name type="scientific">Sinanodonta woodiana</name>
    <name type="common">Chinese pond mussel</name>
    <name type="synonym">Anodonta woodiana</name>
    <dbReference type="NCBI Taxonomy" id="1069815"/>
    <lineage>
        <taxon>Eukaryota</taxon>
        <taxon>Metazoa</taxon>
        <taxon>Spiralia</taxon>
        <taxon>Lophotrochozoa</taxon>
        <taxon>Mollusca</taxon>
        <taxon>Bivalvia</taxon>
        <taxon>Autobranchia</taxon>
        <taxon>Heteroconchia</taxon>
        <taxon>Palaeoheterodonta</taxon>
        <taxon>Unionida</taxon>
        <taxon>Unionoidea</taxon>
        <taxon>Unionidae</taxon>
        <taxon>Unioninae</taxon>
        <taxon>Sinanodonta</taxon>
    </lineage>
</organism>
<protein>
    <recommendedName>
        <fullName evidence="6">Sugar phosphate transporter domain-containing protein</fullName>
    </recommendedName>
</protein>
<comment type="caution">
    <text evidence="7">The sequence shown here is derived from an EMBL/GenBank/DDBJ whole genome shotgun (WGS) entry which is preliminary data.</text>
</comment>
<feature type="transmembrane region" description="Helical" evidence="5">
    <location>
        <begin position="81"/>
        <end position="103"/>
    </location>
</feature>
<feature type="transmembrane region" description="Helical" evidence="5">
    <location>
        <begin position="12"/>
        <end position="32"/>
    </location>
</feature>
<dbReference type="SUPFAM" id="SSF103481">
    <property type="entry name" value="Multidrug resistance efflux transporter EmrE"/>
    <property type="match status" value="2"/>
</dbReference>
<feature type="transmembrane region" description="Helical" evidence="5">
    <location>
        <begin position="241"/>
        <end position="260"/>
    </location>
</feature>
<dbReference type="Proteomes" id="UP001634394">
    <property type="component" value="Unassembled WGS sequence"/>
</dbReference>
<evidence type="ECO:0000313" key="8">
    <source>
        <dbReference type="Proteomes" id="UP001634394"/>
    </source>
</evidence>
<feature type="transmembrane region" description="Helical" evidence="5">
    <location>
        <begin position="171"/>
        <end position="190"/>
    </location>
</feature>
<keyword evidence="3 5" id="KW-1133">Transmembrane helix</keyword>
<comment type="subcellular location">
    <subcellularLocation>
        <location evidence="1">Membrane</location>
        <topology evidence="1">Multi-pass membrane protein</topology>
    </subcellularLocation>
</comment>
<keyword evidence="8" id="KW-1185">Reference proteome</keyword>
<dbReference type="Pfam" id="PF03151">
    <property type="entry name" value="TPT"/>
    <property type="match status" value="1"/>
</dbReference>
<keyword evidence="4 5" id="KW-0472">Membrane</keyword>
<dbReference type="InterPro" id="IPR004853">
    <property type="entry name" value="Sugar_P_trans_dom"/>
</dbReference>
<evidence type="ECO:0000256" key="5">
    <source>
        <dbReference type="SAM" id="Phobius"/>
    </source>
</evidence>
<evidence type="ECO:0000256" key="1">
    <source>
        <dbReference type="ARBA" id="ARBA00004141"/>
    </source>
</evidence>
<dbReference type="PANTHER" id="PTHR11132">
    <property type="entry name" value="SOLUTE CARRIER FAMILY 35"/>
    <property type="match status" value="1"/>
</dbReference>
<dbReference type="InterPro" id="IPR050186">
    <property type="entry name" value="TPT_transporter"/>
</dbReference>
<evidence type="ECO:0000259" key="6">
    <source>
        <dbReference type="Pfam" id="PF03151"/>
    </source>
</evidence>
<proteinExistence type="predicted"/>
<dbReference type="AlphaFoldDB" id="A0ABD3VLI1"/>
<feature type="transmembrane region" description="Helical" evidence="5">
    <location>
        <begin position="140"/>
        <end position="159"/>
    </location>
</feature>
<evidence type="ECO:0000313" key="7">
    <source>
        <dbReference type="EMBL" id="KAL3862442.1"/>
    </source>
</evidence>
<feature type="transmembrane region" description="Helical" evidence="5">
    <location>
        <begin position="295"/>
        <end position="314"/>
    </location>
</feature>
<evidence type="ECO:0000256" key="3">
    <source>
        <dbReference type="ARBA" id="ARBA00022989"/>
    </source>
</evidence>
<dbReference type="GO" id="GO:0016020">
    <property type="term" value="C:membrane"/>
    <property type="evidence" value="ECO:0007669"/>
    <property type="project" value="UniProtKB-SubCell"/>
</dbReference>
<gene>
    <name evidence="7" type="ORF">ACJMK2_008408</name>
</gene>
<feature type="domain" description="Sugar phosphate transporter" evidence="6">
    <location>
        <begin position="16"/>
        <end position="311"/>
    </location>
</feature>
<dbReference type="EMBL" id="JBJQND010000011">
    <property type="protein sequence ID" value="KAL3862442.1"/>
    <property type="molecule type" value="Genomic_DNA"/>
</dbReference>
<feature type="transmembrane region" description="Helical" evidence="5">
    <location>
        <begin position="115"/>
        <end position="133"/>
    </location>
</feature>
<evidence type="ECO:0000256" key="4">
    <source>
        <dbReference type="ARBA" id="ARBA00023136"/>
    </source>
</evidence>
<feature type="transmembrane region" description="Helical" evidence="5">
    <location>
        <begin position="202"/>
        <end position="221"/>
    </location>
</feature>
<evidence type="ECO:0000256" key="2">
    <source>
        <dbReference type="ARBA" id="ARBA00022692"/>
    </source>
</evidence>